<dbReference type="EMBL" id="CP011125">
    <property type="protein sequence ID" value="AKF04944.1"/>
    <property type="molecule type" value="Genomic_DNA"/>
</dbReference>
<dbReference type="SUPFAM" id="SSF50129">
    <property type="entry name" value="GroES-like"/>
    <property type="match status" value="1"/>
</dbReference>
<protein>
    <submittedName>
        <fullName evidence="8">Threonine dehydrogenase</fullName>
    </submittedName>
</protein>
<dbReference type="InterPro" id="IPR002328">
    <property type="entry name" value="ADH_Zn_CS"/>
</dbReference>
<keyword evidence="3 5" id="KW-0862">Zinc</keyword>
<dbReference type="InterPro" id="IPR011032">
    <property type="entry name" value="GroES-like_sf"/>
</dbReference>
<evidence type="ECO:0000256" key="1">
    <source>
        <dbReference type="ARBA" id="ARBA00001947"/>
    </source>
</evidence>
<sequence>MRALSYQGPYRVSVVNKPDPRIEHPQDAILRVTRSAICGSDLHLLHGLIPDTRVGHTFGHEFTGIVEEVGPGVGNLAVGDRVVVPFPISCGTCFFCQRGLFANCENSNPTSDVACGVFGYSHTTGGYEGGQAEYVRVPYANVGPMKIPEDMDEEDVLFLSDILPTGYQGAEMADIKPGDTVVVFGCGPVGLFAMKCAWLMGAGRVIGVDYVDYRLEFAEKYAQVETLNFKEVDIIAAIKEMTEGRGADSTIDAVGCEASGSVMQKIVGLGLKLEGGSATAINWCMHATRKGGNVSIVGVYGPPWNLVDIGTAMNKGLTLRMNQCNVKRYMEHLLEHIRAGRIDAKGIITHRFSLEDAPTAYHLFAQKKDGCVKCVLTPGTSTVSA</sequence>
<dbReference type="Proteomes" id="UP000034883">
    <property type="component" value="Chromosome"/>
</dbReference>
<comment type="cofactor">
    <cofactor evidence="1 5">
        <name>Zn(2+)</name>
        <dbReference type="ChEBI" id="CHEBI:29105"/>
    </cofactor>
</comment>
<dbReference type="PANTHER" id="PTHR42813">
    <property type="entry name" value="ZINC-TYPE ALCOHOL DEHYDROGENASE-LIKE"/>
    <property type="match status" value="1"/>
</dbReference>
<evidence type="ECO:0000259" key="6">
    <source>
        <dbReference type="Pfam" id="PF00107"/>
    </source>
</evidence>
<dbReference type="Gene3D" id="3.40.50.720">
    <property type="entry name" value="NAD(P)-binding Rossmann-like Domain"/>
    <property type="match status" value="1"/>
</dbReference>
<evidence type="ECO:0000256" key="4">
    <source>
        <dbReference type="ARBA" id="ARBA00023002"/>
    </source>
</evidence>
<evidence type="ECO:0000313" key="9">
    <source>
        <dbReference type="Proteomes" id="UP000034883"/>
    </source>
</evidence>
<comment type="similarity">
    <text evidence="5">Belongs to the zinc-containing alcohol dehydrogenase family.</text>
</comment>
<proteinExistence type="inferred from homology"/>
<evidence type="ECO:0000259" key="7">
    <source>
        <dbReference type="Pfam" id="PF08240"/>
    </source>
</evidence>
<keyword evidence="4" id="KW-0560">Oxidoreductase</keyword>
<evidence type="ECO:0000256" key="5">
    <source>
        <dbReference type="RuleBase" id="RU361277"/>
    </source>
</evidence>
<keyword evidence="2 5" id="KW-0479">Metal-binding</keyword>
<dbReference type="GO" id="GO:0008270">
    <property type="term" value="F:zinc ion binding"/>
    <property type="evidence" value="ECO:0007669"/>
    <property type="project" value="InterPro"/>
</dbReference>
<dbReference type="GO" id="GO:0016491">
    <property type="term" value="F:oxidoreductase activity"/>
    <property type="evidence" value="ECO:0007669"/>
    <property type="project" value="UniProtKB-KW"/>
</dbReference>
<name>A0A0F6SEC3_9BACT</name>
<dbReference type="Pfam" id="PF00107">
    <property type="entry name" value="ADH_zinc_N"/>
    <property type="match status" value="1"/>
</dbReference>
<dbReference type="OrthoDB" id="5484143at2"/>
<dbReference type="InterPro" id="IPR013149">
    <property type="entry name" value="ADH-like_C"/>
</dbReference>
<keyword evidence="9" id="KW-1185">Reference proteome</keyword>
<organism evidence="8 9">
    <name type="scientific">Sandaracinus amylolyticus</name>
    <dbReference type="NCBI Taxonomy" id="927083"/>
    <lineage>
        <taxon>Bacteria</taxon>
        <taxon>Pseudomonadati</taxon>
        <taxon>Myxococcota</taxon>
        <taxon>Polyangia</taxon>
        <taxon>Polyangiales</taxon>
        <taxon>Sandaracinaceae</taxon>
        <taxon>Sandaracinus</taxon>
    </lineage>
</organism>
<dbReference type="PROSITE" id="PS00059">
    <property type="entry name" value="ADH_ZINC"/>
    <property type="match status" value="1"/>
</dbReference>
<evidence type="ECO:0000256" key="2">
    <source>
        <dbReference type="ARBA" id="ARBA00022723"/>
    </source>
</evidence>
<evidence type="ECO:0000256" key="3">
    <source>
        <dbReference type="ARBA" id="ARBA00022833"/>
    </source>
</evidence>
<evidence type="ECO:0000313" key="8">
    <source>
        <dbReference type="EMBL" id="AKF04944.1"/>
    </source>
</evidence>
<dbReference type="STRING" id="927083.DB32_002093"/>
<dbReference type="AlphaFoldDB" id="A0A0F6SEC3"/>
<gene>
    <name evidence="8" type="ORF">DB32_002093</name>
</gene>
<accession>A0A0F6SEC3</accession>
<feature type="domain" description="Alcohol dehydrogenase-like N-terminal" evidence="7">
    <location>
        <begin position="25"/>
        <end position="145"/>
    </location>
</feature>
<dbReference type="Pfam" id="PF08240">
    <property type="entry name" value="ADH_N"/>
    <property type="match status" value="1"/>
</dbReference>
<dbReference type="SUPFAM" id="SSF51735">
    <property type="entry name" value="NAD(P)-binding Rossmann-fold domains"/>
    <property type="match status" value="1"/>
</dbReference>
<dbReference type="PANTHER" id="PTHR42813:SF2">
    <property type="entry name" value="DEHYDROGENASE, ZINC-CONTAINING, PUTATIVE (AFU_ORTHOLOGUE AFUA_2G02810)-RELATED"/>
    <property type="match status" value="1"/>
</dbReference>
<reference evidence="8 9" key="1">
    <citation type="submission" date="2015-03" db="EMBL/GenBank/DDBJ databases">
        <title>Genome assembly of Sandaracinus amylolyticus DSM 53668.</title>
        <authorList>
            <person name="Sharma G."/>
            <person name="Subramanian S."/>
        </authorList>
    </citation>
    <scope>NUCLEOTIDE SEQUENCE [LARGE SCALE GENOMIC DNA]</scope>
    <source>
        <strain evidence="8 9">DSM 53668</strain>
    </source>
</reference>
<dbReference type="InterPro" id="IPR036291">
    <property type="entry name" value="NAD(P)-bd_dom_sf"/>
</dbReference>
<feature type="domain" description="Alcohol dehydrogenase-like C-terminal" evidence="6">
    <location>
        <begin position="188"/>
        <end position="258"/>
    </location>
</feature>
<dbReference type="KEGG" id="samy:DB32_002093"/>
<dbReference type="Gene3D" id="3.90.180.10">
    <property type="entry name" value="Medium-chain alcohol dehydrogenases, catalytic domain"/>
    <property type="match status" value="1"/>
</dbReference>
<dbReference type="RefSeq" id="WP_053232232.1">
    <property type="nucleotide sequence ID" value="NZ_CP011125.1"/>
</dbReference>
<dbReference type="CDD" id="cd08283">
    <property type="entry name" value="FDH_like_1"/>
    <property type="match status" value="1"/>
</dbReference>
<dbReference type="InterPro" id="IPR013154">
    <property type="entry name" value="ADH-like_N"/>
</dbReference>